<feature type="compositionally biased region" description="Low complexity" evidence="1">
    <location>
        <begin position="240"/>
        <end position="260"/>
    </location>
</feature>
<feature type="compositionally biased region" description="Low complexity" evidence="1">
    <location>
        <begin position="183"/>
        <end position="204"/>
    </location>
</feature>
<feature type="region of interest" description="Disordered" evidence="1">
    <location>
        <begin position="240"/>
        <end position="272"/>
    </location>
</feature>
<feature type="region of interest" description="Disordered" evidence="1">
    <location>
        <begin position="1170"/>
        <end position="1196"/>
    </location>
</feature>
<accession>D0LI48</accession>
<feature type="region of interest" description="Disordered" evidence="1">
    <location>
        <begin position="1063"/>
        <end position="1082"/>
    </location>
</feature>
<proteinExistence type="predicted"/>
<reference evidence="2 3" key="1">
    <citation type="journal article" date="2010" name="Stand. Genomic Sci.">
        <title>Complete genome sequence of Haliangium ochraceum type strain (SMP-2).</title>
        <authorList>
            <consortium name="US DOE Joint Genome Institute (JGI-PGF)"/>
            <person name="Ivanova N."/>
            <person name="Daum C."/>
            <person name="Lang E."/>
            <person name="Abt B."/>
            <person name="Kopitz M."/>
            <person name="Saunders E."/>
            <person name="Lapidus A."/>
            <person name="Lucas S."/>
            <person name="Glavina Del Rio T."/>
            <person name="Nolan M."/>
            <person name="Tice H."/>
            <person name="Copeland A."/>
            <person name="Cheng J.F."/>
            <person name="Chen F."/>
            <person name="Bruce D."/>
            <person name="Goodwin L."/>
            <person name="Pitluck S."/>
            <person name="Mavromatis K."/>
            <person name="Pati A."/>
            <person name="Mikhailova N."/>
            <person name="Chen A."/>
            <person name="Palaniappan K."/>
            <person name="Land M."/>
            <person name="Hauser L."/>
            <person name="Chang Y.J."/>
            <person name="Jeffries C.D."/>
            <person name="Detter J.C."/>
            <person name="Brettin T."/>
            <person name="Rohde M."/>
            <person name="Goker M."/>
            <person name="Bristow J."/>
            <person name="Markowitz V."/>
            <person name="Eisen J.A."/>
            <person name="Hugenholtz P."/>
            <person name="Kyrpides N.C."/>
            <person name="Klenk H.P."/>
        </authorList>
    </citation>
    <scope>NUCLEOTIDE SEQUENCE [LARGE SCALE GENOMIC DNA]</scope>
    <source>
        <strain evidence="3">DSM 14365 / CIP 107738 / JCM 11303 / AJ 13395 / SMP-2</strain>
    </source>
</reference>
<dbReference type="eggNOG" id="COG1511">
    <property type="taxonomic scope" value="Bacteria"/>
</dbReference>
<dbReference type="HOGENOM" id="CLU_243022_0_0_7"/>
<sequence>MGEESWLRGEHEGRERPFDWRALADEFGIPLAQAQLLYGEAVRRSELLGPRGQSAEDAYRESLEQVQSAERNSAPGRLTLTMREQELARGGGGRQRPGAPGKRTRTGRMRGAAGPGGGHATRPVPVPSPSTRAGTLIANADTDLASQQQRQYRFLRARALGIFWGEGAQSEAVEAIDAPASEAAAPAPAVEEQPAAATPSPRSPAEARVEAESAALAAGSGAAIALPDDLRGRLALAFGAGTDAPAPAPRRAPGRSSRAGGDAGGGAGSGELLMAEPAPALAPGFESRLASAAGEMRDAALGDLPAPAQTAEDARAAATVPQDESDARAQAGLLAALDERPPPSPEIEAACEHIHAIIRAKRPPDDDSLVEAKPREMAAEAGGALNQEVEARAGAVREGFADLQQQPAGEPGRAPTPMTLPAEELSAQPPALSEGALAPVEDAEVSLDADLAAQRRRVEDAGMSGELADLVQDGPIAEARAGLGEMGALAEAGPAQTMAEQAAAIAQASGDMQALQAAASEALARSRSSAVGSVAGVGGDIQGSEEEQRAQAGAAMQARFASAQQEVDALMAPLGQNALARWEAGVDQLAGEFEASLGLVQARIDERYRTEDNGSIGDEARAGVLSLWDWAFGMPDWVTEEYDRAETLFADGCTALLRDISSDVNAVIESCQGIIGNARADIERIADSLPEELRAWAQGEAARLGTELDALAAQVDASQSQVSADLVGRANQAVHEVREQVHALRQEALGAVGRIGAAVSAFLADPGRMLVNGLLRVVGIPPEQFWSFVDKLGAVVDRLAEDPVGFGATLLDGIGQGFDQFFANFPAHLQAGLMQWLSSALTQAGVPRPMDFSAPGIFSMVLDVLGITWDRIRVILAKHIGEDNVEHFDRAYDIIKTFIAHGPLGLVDLLRQELSPETIFHMVRETAVRFLVETLVEKAAARIATLFVPGGAVYQALRGIYKALEWVYYNAARLFRLFDAVVTGAAEIASGNTAGLALLVEGALSGMMGPVIDFVAEFIGLGDVPEMVGDALEDLRAFIAKGIDKVIGFVVAQARSLLDSLGLGNKDDKKGDEDDADGDTELGETVRFRAEAEDHKLWVEERDGEATLMVASTPMTVAERIEDWRGRLGELSGQAENGQAPRARATELLAQAQTLHTSADSEADQLAQQFRAARATSEGDGDAAAPAQMPDDAKLETSEHSLADVLRELFEVYGDTLDGGALVQRFSGEIAMADPNAIAPLTKAVEALDQASEDAAAERYETWDMVKDALAAPDAPAPFRTIVAKPLLQSHGFGLAAHKEAVAAAKQAHAQLLATNEEGKTPSIDANDLDKWVEDHKSNIHEARGPFKQTSAAVREQIFSATRQGMAKDAMVAEFAEKLSTDVADPEGTKLLKAALKLHGVVKFLGLIAEHGEASLPPDASRPSITRDYFNELWAISAHRKAIKTAFLNVAPGSHEWIPRNYIAAVVEKAASSPNPEGALDGVKWIDAQDKMRTKTVGLIFKPVDGRCKTFQTKKGSRTALAGHVGALYVDDPTKEETHIIPSSMGQPGWHDLLREAFDGSADIAAFVVHAEKIFRETIWSGSDADLSSVPGRLETRYYRSANGSDMVKLSALKGEQRASYETIQGEFTSWKTEL</sequence>
<protein>
    <submittedName>
        <fullName evidence="2">Uncharacterized protein</fullName>
    </submittedName>
</protein>
<dbReference type="STRING" id="502025.Hoch_3928"/>
<evidence type="ECO:0000256" key="1">
    <source>
        <dbReference type="SAM" id="MobiDB-lite"/>
    </source>
</evidence>
<dbReference type="eggNOG" id="COG2268">
    <property type="taxonomic scope" value="Bacteria"/>
</dbReference>
<organism evidence="2 3">
    <name type="scientific">Haliangium ochraceum (strain DSM 14365 / JCM 11303 / SMP-2)</name>
    <dbReference type="NCBI Taxonomy" id="502025"/>
    <lineage>
        <taxon>Bacteria</taxon>
        <taxon>Pseudomonadati</taxon>
        <taxon>Myxococcota</taxon>
        <taxon>Polyangia</taxon>
        <taxon>Haliangiales</taxon>
        <taxon>Kofleriaceae</taxon>
        <taxon>Haliangium</taxon>
    </lineage>
</organism>
<feature type="region of interest" description="Disordered" evidence="1">
    <location>
        <begin position="183"/>
        <end position="211"/>
    </location>
</feature>
<name>D0LI48_HALO1</name>
<dbReference type="Proteomes" id="UP000001880">
    <property type="component" value="Chromosome"/>
</dbReference>
<keyword evidence="3" id="KW-1185">Reference proteome</keyword>
<feature type="region of interest" description="Disordered" evidence="1">
    <location>
        <begin position="49"/>
        <end position="127"/>
    </location>
</feature>
<dbReference type="EMBL" id="CP001804">
    <property type="protein sequence ID" value="ACY16427.1"/>
    <property type="molecule type" value="Genomic_DNA"/>
</dbReference>
<feature type="compositionally biased region" description="Acidic residues" evidence="1">
    <location>
        <begin position="1073"/>
        <end position="1082"/>
    </location>
</feature>
<evidence type="ECO:0000313" key="2">
    <source>
        <dbReference type="EMBL" id="ACY16427.1"/>
    </source>
</evidence>
<evidence type="ECO:0000313" key="3">
    <source>
        <dbReference type="Proteomes" id="UP000001880"/>
    </source>
</evidence>
<dbReference type="KEGG" id="hoh:Hoch_3928"/>
<gene>
    <name evidence="2" type="ordered locus">Hoch_3928</name>
</gene>
<dbReference type="RefSeq" id="WP_012829026.1">
    <property type="nucleotide sequence ID" value="NC_013440.1"/>
</dbReference>